<dbReference type="GeneID" id="85315515"/>
<evidence type="ECO:0000256" key="1">
    <source>
        <dbReference type="SAM" id="MobiDB-lite"/>
    </source>
</evidence>
<sequence length="314" mass="32617">MSADPAPSTGAIADLPSGEPIPSSAAPPSSSAPKPAPIPLGALLAASASNMDASLARLNRCLSTPSGIDTVLLFVGFAARLGSSALGGLADLPALHRRRARAWLALLAPRATVLLTSADPAASPSAAAILSLAARLRALSNLLSETRTMLRLWGLLGMYFWGRGLVAGTIRSLRGGASEKDKEQTSAASTAVSYLQLALCATFQALENGAYLSSKGVLGWTPAQQARASRWSARLWGAYVGVELGRLAAERVGAVPVKDAGEGAWGRAVVRNLAWAPLTLHWGSEKGVVSDWMVGFLACVPGTIQMRQLWKESA</sequence>
<protein>
    <recommendedName>
        <fullName evidence="4">Peroxin 11C</fullName>
    </recommendedName>
</protein>
<organism evidence="2 3">
    <name type="scientific">Phialemonium atrogriseum</name>
    <dbReference type="NCBI Taxonomy" id="1093897"/>
    <lineage>
        <taxon>Eukaryota</taxon>
        <taxon>Fungi</taxon>
        <taxon>Dikarya</taxon>
        <taxon>Ascomycota</taxon>
        <taxon>Pezizomycotina</taxon>
        <taxon>Sordariomycetes</taxon>
        <taxon>Sordariomycetidae</taxon>
        <taxon>Cephalothecales</taxon>
        <taxon>Cephalothecaceae</taxon>
        <taxon>Phialemonium</taxon>
    </lineage>
</organism>
<evidence type="ECO:0000313" key="2">
    <source>
        <dbReference type="EMBL" id="KAK1768563.1"/>
    </source>
</evidence>
<feature type="compositionally biased region" description="Low complexity" evidence="1">
    <location>
        <begin position="20"/>
        <end position="34"/>
    </location>
</feature>
<comment type="caution">
    <text evidence="2">The sequence shown here is derived from an EMBL/GenBank/DDBJ whole genome shotgun (WGS) entry which is preliminary data.</text>
</comment>
<gene>
    <name evidence="2" type="ORF">QBC33DRAFT_607160</name>
</gene>
<dbReference type="Proteomes" id="UP001244011">
    <property type="component" value="Unassembled WGS sequence"/>
</dbReference>
<keyword evidence="3" id="KW-1185">Reference proteome</keyword>
<evidence type="ECO:0000313" key="3">
    <source>
        <dbReference type="Proteomes" id="UP001244011"/>
    </source>
</evidence>
<name>A0AAJ0C1S2_9PEZI</name>
<dbReference type="PANTHER" id="PTHR12652:SF25">
    <property type="entry name" value="MICROBODY (PEROXISOME) PROLIFERATION PROTEIN PEROXIN 11C (EUROFUNG)"/>
    <property type="match status" value="1"/>
</dbReference>
<accession>A0AAJ0C1S2</accession>
<dbReference type="AlphaFoldDB" id="A0AAJ0C1S2"/>
<proteinExistence type="predicted"/>
<dbReference type="PANTHER" id="PTHR12652">
    <property type="entry name" value="PEROXISOMAL BIOGENESIS FACTOR 11"/>
    <property type="match status" value="1"/>
</dbReference>
<evidence type="ECO:0008006" key="4">
    <source>
        <dbReference type="Google" id="ProtNLM"/>
    </source>
</evidence>
<dbReference type="RefSeq" id="XP_060284776.1">
    <property type="nucleotide sequence ID" value="XM_060432328.1"/>
</dbReference>
<reference evidence="2" key="1">
    <citation type="submission" date="2023-06" db="EMBL/GenBank/DDBJ databases">
        <title>Genome-scale phylogeny and comparative genomics of the fungal order Sordariales.</title>
        <authorList>
            <consortium name="Lawrence Berkeley National Laboratory"/>
            <person name="Hensen N."/>
            <person name="Bonometti L."/>
            <person name="Westerberg I."/>
            <person name="Brannstrom I.O."/>
            <person name="Guillou S."/>
            <person name="Cros-Aarteil S."/>
            <person name="Calhoun S."/>
            <person name="Haridas S."/>
            <person name="Kuo A."/>
            <person name="Mondo S."/>
            <person name="Pangilinan J."/>
            <person name="Riley R."/>
            <person name="Labutti K."/>
            <person name="Andreopoulos B."/>
            <person name="Lipzen A."/>
            <person name="Chen C."/>
            <person name="Yanf M."/>
            <person name="Daum C."/>
            <person name="Ng V."/>
            <person name="Clum A."/>
            <person name="Steindorff A."/>
            <person name="Ohm R."/>
            <person name="Martin F."/>
            <person name="Silar P."/>
            <person name="Natvig D."/>
            <person name="Lalanne C."/>
            <person name="Gautier V."/>
            <person name="Ament-Velasquez S.L."/>
            <person name="Kruys A."/>
            <person name="Hutchinson M.I."/>
            <person name="Powell A.J."/>
            <person name="Barry K."/>
            <person name="Miller A.N."/>
            <person name="Grigoriev I.V."/>
            <person name="Debuchy R."/>
            <person name="Gladieux P."/>
            <person name="Thoren M.H."/>
            <person name="Johannesson H."/>
        </authorList>
    </citation>
    <scope>NUCLEOTIDE SEQUENCE</scope>
    <source>
        <strain evidence="2">8032-3</strain>
    </source>
</reference>
<feature type="region of interest" description="Disordered" evidence="1">
    <location>
        <begin position="1"/>
        <end position="34"/>
    </location>
</feature>
<dbReference type="EMBL" id="MU839005">
    <property type="protein sequence ID" value="KAK1768563.1"/>
    <property type="molecule type" value="Genomic_DNA"/>
</dbReference>